<dbReference type="CDD" id="cd17325">
    <property type="entry name" value="MFS_MdtG_SLC18_like"/>
    <property type="match status" value="1"/>
</dbReference>
<feature type="transmembrane region" description="Helical" evidence="7">
    <location>
        <begin position="92"/>
        <end position="110"/>
    </location>
</feature>
<sequence>MKKPFGLRDDVTVRSIAEKGNAYFFLIVFIAVLPAFLEGFDGNLFGFASPYIVENAHASVASLGLLITGSAIGLTLFSLAGGFLFDKFSVKNTILISVSIFSVFTFLSGFSHNLTMLMIARILDGIGVGMFQPAIVAFLGDIFPEKRGKATAAFAISYGAGIFIAPYVVSPFLPNITIPFAIVGILSALSVLGCYLFIPKTYKRLEKQKVEFKGVLNRNVNLISLSTLFYGVAQFAFIGFISQYLLKVLHLPPGQAAVISSIYGISGLICSMPLGMLADRIGRKHVFRLTGLLLFIGGAGIFSVGSHVLALSILMFVFGAGSYFPGIASAIGQDSVKEHVTGTVTGYIFFIFGIGQIFGGPLFSFLLPLGFMKAGLIALGVPSLLCFLLTLFTNSGMQRALQTEKDSLDYNSLTNTQIGVEKID</sequence>
<protein>
    <recommendedName>
        <fullName evidence="8">Major facilitator superfamily (MFS) profile domain-containing protein</fullName>
    </recommendedName>
</protein>
<dbReference type="Gene3D" id="1.20.1250.20">
    <property type="entry name" value="MFS general substrate transporter like domains"/>
    <property type="match status" value="2"/>
</dbReference>
<dbReference type="InterPro" id="IPR005829">
    <property type="entry name" value="Sugar_transporter_CS"/>
</dbReference>
<gene>
    <name evidence="9" type="ORF">SB48_HM08orf00847</name>
</gene>
<evidence type="ECO:0000256" key="1">
    <source>
        <dbReference type="ARBA" id="ARBA00004651"/>
    </source>
</evidence>
<name>A0AAN0T2C9_HEYCO</name>
<dbReference type="InterPro" id="IPR020846">
    <property type="entry name" value="MFS_dom"/>
</dbReference>
<dbReference type="InterPro" id="IPR036259">
    <property type="entry name" value="MFS_trans_sf"/>
</dbReference>
<evidence type="ECO:0000313" key="10">
    <source>
        <dbReference type="Proteomes" id="UP000032024"/>
    </source>
</evidence>
<evidence type="ECO:0000256" key="6">
    <source>
        <dbReference type="ARBA" id="ARBA00023136"/>
    </source>
</evidence>
<dbReference type="InterPro" id="IPR050189">
    <property type="entry name" value="MFS_Efflux_Transporters"/>
</dbReference>
<dbReference type="Pfam" id="PF07690">
    <property type="entry name" value="MFS_1"/>
    <property type="match status" value="2"/>
</dbReference>
<dbReference type="PANTHER" id="PTHR43124:SF3">
    <property type="entry name" value="CHLORAMPHENICOL EFFLUX PUMP RV0191"/>
    <property type="match status" value="1"/>
</dbReference>
<evidence type="ECO:0000256" key="7">
    <source>
        <dbReference type="SAM" id="Phobius"/>
    </source>
</evidence>
<feature type="transmembrane region" description="Helical" evidence="7">
    <location>
        <begin position="344"/>
        <end position="365"/>
    </location>
</feature>
<feature type="transmembrane region" description="Helical" evidence="7">
    <location>
        <begin position="151"/>
        <end position="170"/>
    </location>
</feature>
<dbReference type="EMBL" id="CP010525">
    <property type="protein sequence ID" value="AJO21347.1"/>
    <property type="molecule type" value="Genomic_DNA"/>
</dbReference>
<organism evidence="9 10">
    <name type="scientific">Heyndrickxia coagulans</name>
    <name type="common">Weizmannia coagulans</name>
    <dbReference type="NCBI Taxonomy" id="1398"/>
    <lineage>
        <taxon>Bacteria</taxon>
        <taxon>Bacillati</taxon>
        <taxon>Bacillota</taxon>
        <taxon>Bacilli</taxon>
        <taxon>Bacillales</taxon>
        <taxon>Bacillaceae</taxon>
        <taxon>Heyndrickxia</taxon>
    </lineage>
</organism>
<comment type="subcellular location">
    <subcellularLocation>
        <location evidence="1">Cell membrane</location>
        <topology evidence="1">Multi-pass membrane protein</topology>
    </subcellularLocation>
</comment>
<dbReference type="PROSITE" id="PS50850">
    <property type="entry name" value="MFS"/>
    <property type="match status" value="1"/>
</dbReference>
<dbReference type="GO" id="GO:0005886">
    <property type="term" value="C:plasma membrane"/>
    <property type="evidence" value="ECO:0007669"/>
    <property type="project" value="UniProtKB-SubCell"/>
</dbReference>
<keyword evidence="4 7" id="KW-0812">Transmembrane</keyword>
<keyword evidence="3" id="KW-1003">Cell membrane</keyword>
<evidence type="ECO:0000256" key="2">
    <source>
        <dbReference type="ARBA" id="ARBA00022448"/>
    </source>
</evidence>
<evidence type="ECO:0000259" key="8">
    <source>
        <dbReference type="PROSITE" id="PS50850"/>
    </source>
</evidence>
<keyword evidence="10" id="KW-1185">Reference proteome</keyword>
<feature type="transmembrane region" description="Helical" evidence="7">
    <location>
        <begin position="286"/>
        <end position="304"/>
    </location>
</feature>
<evidence type="ECO:0000313" key="9">
    <source>
        <dbReference type="EMBL" id="AJO21347.1"/>
    </source>
</evidence>
<feature type="transmembrane region" description="Helical" evidence="7">
    <location>
        <begin position="116"/>
        <end position="139"/>
    </location>
</feature>
<evidence type="ECO:0000256" key="3">
    <source>
        <dbReference type="ARBA" id="ARBA00022475"/>
    </source>
</evidence>
<dbReference type="SUPFAM" id="SSF103473">
    <property type="entry name" value="MFS general substrate transporter"/>
    <property type="match status" value="1"/>
</dbReference>
<keyword evidence="6 7" id="KW-0472">Membrane</keyword>
<feature type="transmembrane region" description="Helical" evidence="7">
    <location>
        <begin position="310"/>
        <end position="332"/>
    </location>
</feature>
<dbReference type="GO" id="GO:0022857">
    <property type="term" value="F:transmembrane transporter activity"/>
    <property type="evidence" value="ECO:0007669"/>
    <property type="project" value="InterPro"/>
</dbReference>
<dbReference type="RefSeq" id="WP_043052468.1">
    <property type="nucleotide sequence ID" value="NZ_CP010525.1"/>
</dbReference>
<feature type="domain" description="Major facilitator superfamily (MFS) profile" evidence="8">
    <location>
        <begin position="27"/>
        <end position="398"/>
    </location>
</feature>
<feature type="transmembrane region" description="Helical" evidence="7">
    <location>
        <begin position="176"/>
        <end position="198"/>
    </location>
</feature>
<accession>A0AAN0T2C9</accession>
<reference evidence="10" key="1">
    <citation type="submission" date="2015-01" db="EMBL/GenBank/DDBJ databases">
        <title>Comparative genome analysis of Bacillus coagulans HM-08, Clostridium butyricum HM-68, Bacillus subtilis HM-66 and Bacillus paralicheniformis BL-09.</title>
        <authorList>
            <person name="Zhang H."/>
        </authorList>
    </citation>
    <scope>NUCLEOTIDE SEQUENCE [LARGE SCALE GENOMIC DNA]</scope>
    <source>
        <strain evidence="10">HM-08</strain>
    </source>
</reference>
<feature type="transmembrane region" description="Helical" evidence="7">
    <location>
        <begin position="219"/>
        <end position="242"/>
    </location>
</feature>
<dbReference type="InterPro" id="IPR011701">
    <property type="entry name" value="MFS"/>
</dbReference>
<feature type="transmembrane region" description="Helical" evidence="7">
    <location>
        <begin position="21"/>
        <end position="40"/>
    </location>
</feature>
<feature type="transmembrane region" description="Helical" evidence="7">
    <location>
        <begin position="254"/>
        <end position="274"/>
    </location>
</feature>
<feature type="transmembrane region" description="Helical" evidence="7">
    <location>
        <begin position="60"/>
        <end position="85"/>
    </location>
</feature>
<keyword evidence="2" id="KW-0813">Transport</keyword>
<keyword evidence="5 7" id="KW-1133">Transmembrane helix</keyword>
<dbReference type="Proteomes" id="UP000032024">
    <property type="component" value="Chromosome"/>
</dbReference>
<dbReference type="PROSITE" id="PS00216">
    <property type="entry name" value="SUGAR_TRANSPORT_1"/>
    <property type="match status" value="1"/>
</dbReference>
<dbReference type="AlphaFoldDB" id="A0AAN0T2C9"/>
<dbReference type="PANTHER" id="PTHR43124">
    <property type="entry name" value="PURINE EFFLUX PUMP PBUE"/>
    <property type="match status" value="1"/>
</dbReference>
<evidence type="ECO:0000256" key="4">
    <source>
        <dbReference type="ARBA" id="ARBA00022692"/>
    </source>
</evidence>
<evidence type="ECO:0000256" key="5">
    <source>
        <dbReference type="ARBA" id="ARBA00022989"/>
    </source>
</evidence>
<feature type="transmembrane region" description="Helical" evidence="7">
    <location>
        <begin position="371"/>
        <end position="392"/>
    </location>
</feature>
<proteinExistence type="predicted"/>